<evidence type="ECO:0000313" key="3">
    <source>
        <dbReference type="EMBL" id="VAW47985.1"/>
    </source>
</evidence>
<evidence type="ECO:0000259" key="2">
    <source>
        <dbReference type="PROSITE" id="PS50887"/>
    </source>
</evidence>
<dbReference type="Pfam" id="PF00990">
    <property type="entry name" value="GGDEF"/>
    <property type="match status" value="1"/>
</dbReference>
<dbReference type="InterPro" id="IPR029787">
    <property type="entry name" value="Nucleotide_cyclase"/>
</dbReference>
<dbReference type="AlphaFoldDB" id="A0A3B0VWF5"/>
<dbReference type="SUPFAM" id="SSF55073">
    <property type="entry name" value="Nucleotide cyclase"/>
    <property type="match status" value="1"/>
</dbReference>
<dbReference type="PANTHER" id="PTHR45138">
    <property type="entry name" value="REGULATORY COMPONENTS OF SENSORY TRANSDUCTION SYSTEM"/>
    <property type="match status" value="1"/>
</dbReference>
<feature type="transmembrane region" description="Helical" evidence="1">
    <location>
        <begin position="186"/>
        <end position="203"/>
    </location>
</feature>
<evidence type="ECO:0000256" key="1">
    <source>
        <dbReference type="SAM" id="Phobius"/>
    </source>
</evidence>
<keyword evidence="1" id="KW-1133">Transmembrane helix</keyword>
<dbReference type="GO" id="GO:0005886">
    <property type="term" value="C:plasma membrane"/>
    <property type="evidence" value="ECO:0007669"/>
    <property type="project" value="TreeGrafter"/>
</dbReference>
<dbReference type="PROSITE" id="PS50887">
    <property type="entry name" value="GGDEF"/>
    <property type="match status" value="1"/>
</dbReference>
<proteinExistence type="predicted"/>
<dbReference type="GO" id="GO:0043709">
    <property type="term" value="P:cell adhesion involved in single-species biofilm formation"/>
    <property type="evidence" value="ECO:0007669"/>
    <property type="project" value="TreeGrafter"/>
</dbReference>
<dbReference type="PANTHER" id="PTHR45138:SF9">
    <property type="entry name" value="DIGUANYLATE CYCLASE DGCM-RELATED"/>
    <property type="match status" value="1"/>
</dbReference>
<feature type="transmembrane region" description="Helical" evidence="1">
    <location>
        <begin position="88"/>
        <end position="107"/>
    </location>
</feature>
<feature type="transmembrane region" description="Helical" evidence="1">
    <location>
        <begin position="60"/>
        <end position="82"/>
    </location>
</feature>
<keyword evidence="1" id="KW-0472">Membrane</keyword>
<organism evidence="3">
    <name type="scientific">hydrothermal vent metagenome</name>
    <dbReference type="NCBI Taxonomy" id="652676"/>
    <lineage>
        <taxon>unclassified sequences</taxon>
        <taxon>metagenomes</taxon>
        <taxon>ecological metagenomes</taxon>
    </lineage>
</organism>
<dbReference type="InterPro" id="IPR050469">
    <property type="entry name" value="Diguanylate_Cyclase"/>
</dbReference>
<feature type="transmembrane region" description="Helical" evidence="1">
    <location>
        <begin position="157"/>
        <end position="177"/>
    </location>
</feature>
<feature type="transmembrane region" description="Helical" evidence="1">
    <location>
        <begin position="7"/>
        <end position="28"/>
    </location>
</feature>
<feature type="transmembrane region" description="Helical" evidence="1">
    <location>
        <begin position="209"/>
        <end position="228"/>
    </location>
</feature>
<dbReference type="NCBIfam" id="TIGR00254">
    <property type="entry name" value="GGDEF"/>
    <property type="match status" value="1"/>
</dbReference>
<dbReference type="SMART" id="SM00267">
    <property type="entry name" value="GGDEF"/>
    <property type="match status" value="1"/>
</dbReference>
<feature type="domain" description="GGDEF" evidence="2">
    <location>
        <begin position="257"/>
        <end position="392"/>
    </location>
</feature>
<dbReference type="CDD" id="cd01949">
    <property type="entry name" value="GGDEF"/>
    <property type="match status" value="1"/>
</dbReference>
<protein>
    <recommendedName>
        <fullName evidence="2">GGDEF domain-containing protein</fullName>
    </recommendedName>
</protein>
<feature type="transmembrane region" description="Helical" evidence="1">
    <location>
        <begin position="119"/>
        <end position="137"/>
    </location>
</feature>
<dbReference type="GO" id="GO:0052621">
    <property type="term" value="F:diguanylate cyclase activity"/>
    <property type="evidence" value="ECO:0007669"/>
    <property type="project" value="TreeGrafter"/>
</dbReference>
<name>A0A3B0VWF5_9ZZZZ</name>
<accession>A0A3B0VWF5</accession>
<dbReference type="Gene3D" id="3.30.70.270">
    <property type="match status" value="1"/>
</dbReference>
<dbReference type="InterPro" id="IPR043128">
    <property type="entry name" value="Rev_trsase/Diguanyl_cyclase"/>
</dbReference>
<sequence length="416" mass="47307">MVILKHYAWLLAVSVFAIWSSTQIRFWSESIQEVVVFLPYIAVALGVFIALWLNRIQPVLILLSLGCFNAVLFYSSFSAFGMEFTADTLFPILIVLLPLNILLWILLPEKGVFNKRLNMLVAVIFAIQAGVIYWLVVDSPEEWMYVLTTPIIKDSNLVLLSFSAGLMFLLTLFFIALKMNQSSFKILYHAVFIVLVLMLYGINQGFNPSLLAWFSTFSAIVLTLSMIFEAHHIAYTDELTGILGRRALMEYFLGLGKKYVVAMVDIDHFKQFNDTYGHDAGDDVLRRVAQVLERVKSGRAFRYGGEEFTLVFVNKTITEVMPELEYIRRKVESSMIEFRTGERSIKTHITISIGVAQADQDFKVVKDVLKLADQGLYEAKQAGRNTIVIREYKPDKVKVNYYKGAKSDDKSSRISG</sequence>
<gene>
    <name evidence="3" type="ORF">MNBD_GAMMA03-365</name>
</gene>
<keyword evidence="1" id="KW-0812">Transmembrane</keyword>
<dbReference type="InterPro" id="IPR000160">
    <property type="entry name" value="GGDEF_dom"/>
</dbReference>
<dbReference type="GO" id="GO:1902201">
    <property type="term" value="P:negative regulation of bacterial-type flagellum-dependent cell motility"/>
    <property type="evidence" value="ECO:0007669"/>
    <property type="project" value="TreeGrafter"/>
</dbReference>
<feature type="transmembrane region" description="Helical" evidence="1">
    <location>
        <begin position="34"/>
        <end position="53"/>
    </location>
</feature>
<reference evidence="3" key="1">
    <citation type="submission" date="2018-06" db="EMBL/GenBank/DDBJ databases">
        <authorList>
            <person name="Zhirakovskaya E."/>
        </authorList>
    </citation>
    <scope>NUCLEOTIDE SEQUENCE</scope>
</reference>
<dbReference type="EMBL" id="UOFC01000176">
    <property type="protein sequence ID" value="VAW47985.1"/>
    <property type="molecule type" value="Genomic_DNA"/>
</dbReference>